<keyword evidence="9" id="KW-1185">Reference proteome</keyword>
<protein>
    <recommendedName>
        <fullName evidence="5">3-oxoacyl-[acyl-carrier-protein] reductase MabA</fullName>
    </recommendedName>
</protein>
<dbReference type="PANTHER" id="PTHR42879">
    <property type="entry name" value="3-OXOACYL-(ACYL-CARRIER-PROTEIN) REDUCTASE"/>
    <property type="match status" value="1"/>
</dbReference>
<comment type="similarity">
    <text evidence="2">Belongs to the short-chain dehydrogenases/reductases (SDR) family.</text>
</comment>
<comment type="catalytic activity">
    <reaction evidence="6">
        <text>a (3R)-hydroxyacyl-[ACP] + NADP(+) = a 3-oxoacyl-[ACP] + NADPH + H(+)</text>
        <dbReference type="Rhea" id="RHEA:17397"/>
        <dbReference type="Rhea" id="RHEA-COMP:9916"/>
        <dbReference type="Rhea" id="RHEA-COMP:9945"/>
        <dbReference type="ChEBI" id="CHEBI:15378"/>
        <dbReference type="ChEBI" id="CHEBI:57783"/>
        <dbReference type="ChEBI" id="CHEBI:58349"/>
        <dbReference type="ChEBI" id="CHEBI:78776"/>
        <dbReference type="ChEBI" id="CHEBI:78827"/>
        <dbReference type="EC" id="1.1.1.100"/>
    </reaction>
    <physiologicalReaction direction="right-to-left" evidence="6">
        <dbReference type="Rhea" id="RHEA:17399"/>
    </physiologicalReaction>
</comment>
<dbReference type="Pfam" id="PF13561">
    <property type="entry name" value="adh_short_C2"/>
    <property type="match status" value="1"/>
</dbReference>
<keyword evidence="3" id="KW-0134">Cell wall</keyword>
<evidence type="ECO:0000313" key="8">
    <source>
        <dbReference type="EMBL" id="NNH72465.1"/>
    </source>
</evidence>
<keyword evidence="4" id="KW-0560">Oxidoreductase</keyword>
<dbReference type="Proteomes" id="UP000586827">
    <property type="component" value="Unassembled WGS sequence"/>
</dbReference>
<organism evidence="8 9">
    <name type="scientific">Nocardia uniformis</name>
    <dbReference type="NCBI Taxonomy" id="53432"/>
    <lineage>
        <taxon>Bacteria</taxon>
        <taxon>Bacillati</taxon>
        <taxon>Actinomycetota</taxon>
        <taxon>Actinomycetes</taxon>
        <taxon>Mycobacteriales</taxon>
        <taxon>Nocardiaceae</taxon>
        <taxon>Nocardia</taxon>
    </lineage>
</organism>
<dbReference type="PRINTS" id="PR00081">
    <property type="entry name" value="GDHRDH"/>
</dbReference>
<dbReference type="EMBL" id="JABELX010000007">
    <property type="protein sequence ID" value="NNH72465.1"/>
    <property type="molecule type" value="Genomic_DNA"/>
</dbReference>
<evidence type="ECO:0000256" key="5">
    <source>
        <dbReference type="ARBA" id="ARBA00040781"/>
    </source>
</evidence>
<evidence type="ECO:0000313" key="9">
    <source>
        <dbReference type="Proteomes" id="UP000586827"/>
    </source>
</evidence>
<evidence type="ECO:0000259" key="7">
    <source>
        <dbReference type="SMART" id="SM00822"/>
    </source>
</evidence>
<evidence type="ECO:0000256" key="4">
    <source>
        <dbReference type="ARBA" id="ARBA00023002"/>
    </source>
</evidence>
<gene>
    <name evidence="8" type="primary">fabG</name>
    <name evidence="8" type="ORF">HLB23_21830</name>
</gene>
<dbReference type="PRINTS" id="PR00080">
    <property type="entry name" value="SDRFAMILY"/>
</dbReference>
<reference evidence="8 9" key="1">
    <citation type="submission" date="2020-05" db="EMBL/GenBank/DDBJ databases">
        <title>MicrobeNet Type strains.</title>
        <authorList>
            <person name="Nicholson A.C."/>
        </authorList>
    </citation>
    <scope>NUCLEOTIDE SEQUENCE [LARGE SCALE GENOMIC DNA]</scope>
    <source>
        <strain evidence="8 9">JCM 3224</strain>
    </source>
</reference>
<evidence type="ECO:0000256" key="6">
    <source>
        <dbReference type="ARBA" id="ARBA00047400"/>
    </source>
</evidence>
<dbReference type="SMART" id="SM00822">
    <property type="entry name" value="PKS_KR"/>
    <property type="match status" value="1"/>
</dbReference>
<evidence type="ECO:0000256" key="2">
    <source>
        <dbReference type="ARBA" id="ARBA00006484"/>
    </source>
</evidence>
<dbReference type="FunFam" id="3.40.50.720:FF:000173">
    <property type="entry name" value="3-oxoacyl-[acyl-carrier protein] reductase"/>
    <property type="match status" value="1"/>
</dbReference>
<sequence length="281" mass="29103">MINRSSLRLSHCTPLANDTATRSPSSCWSKTKPTEITIPTTELIFGGQLVRVLVTGANRGIGAAIASHLAAEGHTVWGTHRGAAVPEGVHAVQCDVTDDASVDAAFTHIEQADGPVEAVIANAGITDDTLIMRMTSDQFGRVIDTNLTGVFRVVKRATRNMLKHRNGRIVIIGSASGLSGMPGQVNYTAAKAGVVGIARSLARELGSRGITSNVIAPGFTETDMAAGVSDKVVETALSHIPLGRFGKPEEVAATAAFLLSPGAAYITGTVINVDGGIGMGH</sequence>
<proteinExistence type="inferred from homology"/>
<name>A0A849C839_9NOCA</name>
<comment type="caution">
    <text evidence="8">The sequence shown here is derived from an EMBL/GenBank/DDBJ whole genome shotgun (WGS) entry which is preliminary data.</text>
</comment>
<dbReference type="InterPro" id="IPR020904">
    <property type="entry name" value="Sc_DH/Rdtase_CS"/>
</dbReference>
<dbReference type="NCBIfam" id="NF009466">
    <property type="entry name" value="PRK12826.1-2"/>
    <property type="match status" value="1"/>
</dbReference>
<dbReference type="SUPFAM" id="SSF51735">
    <property type="entry name" value="NAD(P)-binding Rossmann-fold domains"/>
    <property type="match status" value="1"/>
</dbReference>
<keyword evidence="3" id="KW-0964">Secreted</keyword>
<dbReference type="Gene3D" id="3.40.50.720">
    <property type="entry name" value="NAD(P)-binding Rossmann-like Domain"/>
    <property type="match status" value="1"/>
</dbReference>
<dbReference type="GO" id="GO:0004316">
    <property type="term" value="F:3-oxoacyl-[acyl-carrier-protein] reductase (NADPH) activity"/>
    <property type="evidence" value="ECO:0007669"/>
    <property type="project" value="UniProtKB-EC"/>
</dbReference>
<evidence type="ECO:0000256" key="1">
    <source>
        <dbReference type="ARBA" id="ARBA00004191"/>
    </source>
</evidence>
<feature type="domain" description="Ketoreductase" evidence="7">
    <location>
        <begin position="50"/>
        <end position="220"/>
    </location>
</feature>
<dbReference type="PROSITE" id="PS00061">
    <property type="entry name" value="ADH_SHORT"/>
    <property type="match status" value="1"/>
</dbReference>
<dbReference type="InterPro" id="IPR050259">
    <property type="entry name" value="SDR"/>
</dbReference>
<dbReference type="AlphaFoldDB" id="A0A849C839"/>
<comment type="subcellular location">
    <subcellularLocation>
        <location evidence="1">Secreted</location>
        <location evidence="1">Cell wall</location>
    </subcellularLocation>
</comment>
<dbReference type="GO" id="GO:0032787">
    <property type="term" value="P:monocarboxylic acid metabolic process"/>
    <property type="evidence" value="ECO:0007669"/>
    <property type="project" value="UniProtKB-ARBA"/>
</dbReference>
<accession>A0A849C839</accession>
<dbReference type="PANTHER" id="PTHR42879:SF2">
    <property type="entry name" value="3-OXOACYL-[ACYL-CARRIER-PROTEIN] REDUCTASE FABG"/>
    <property type="match status" value="1"/>
</dbReference>
<dbReference type="InterPro" id="IPR036291">
    <property type="entry name" value="NAD(P)-bd_dom_sf"/>
</dbReference>
<dbReference type="InterPro" id="IPR057326">
    <property type="entry name" value="KR_dom"/>
</dbReference>
<dbReference type="InterPro" id="IPR002347">
    <property type="entry name" value="SDR_fam"/>
</dbReference>
<evidence type="ECO:0000256" key="3">
    <source>
        <dbReference type="ARBA" id="ARBA00022512"/>
    </source>
</evidence>